<evidence type="ECO:0000256" key="4">
    <source>
        <dbReference type="ARBA" id="ARBA00060043"/>
    </source>
</evidence>
<protein>
    <recommendedName>
        <fullName evidence="6">Ubiquitin-like domain-containing protein</fullName>
    </recommendedName>
</protein>
<reference evidence="7 8" key="1">
    <citation type="journal article" date="2020" name="IScience">
        <title>Genome Sequencing of the Endangered Kingdonia uniflora (Circaeasteraceae, Ranunculales) Reveals Potential Mechanisms of Evolutionary Specialization.</title>
        <authorList>
            <person name="Sun Y."/>
            <person name="Deng T."/>
            <person name="Zhang A."/>
            <person name="Moore M.J."/>
            <person name="Landis J.B."/>
            <person name="Lin N."/>
            <person name="Zhang H."/>
            <person name="Zhang X."/>
            <person name="Huang J."/>
            <person name="Zhang X."/>
            <person name="Sun H."/>
            <person name="Wang H."/>
        </authorList>
    </citation>
    <scope>NUCLEOTIDE SEQUENCE [LARGE SCALE GENOMIC DNA]</scope>
    <source>
        <strain evidence="7">TB1705</strain>
        <tissue evidence="7">Leaf</tissue>
    </source>
</reference>
<comment type="similarity">
    <text evidence="1">Belongs to the NPL4 family.</text>
</comment>
<comment type="function">
    <text evidence="4">May be part of a complex that binds ubiquitinated proteins and that is necessary for the export of misfolded proteins from the ER to the cytoplasm, where they are degraded by the proteasome.</text>
</comment>
<dbReference type="EMBL" id="JACGCM010000067">
    <property type="protein sequence ID" value="KAF6176599.1"/>
    <property type="molecule type" value="Genomic_DNA"/>
</dbReference>
<evidence type="ECO:0000256" key="5">
    <source>
        <dbReference type="ARBA" id="ARBA00060618"/>
    </source>
</evidence>
<evidence type="ECO:0000256" key="2">
    <source>
        <dbReference type="ARBA" id="ARBA00022553"/>
    </source>
</evidence>
<feature type="domain" description="Ubiquitin-like" evidence="6">
    <location>
        <begin position="2"/>
        <end position="85"/>
    </location>
</feature>
<proteinExistence type="inferred from homology"/>
<dbReference type="AlphaFoldDB" id="A0A7J7PAZ2"/>
<keyword evidence="2" id="KW-0597">Phosphoprotein</keyword>
<dbReference type="PANTHER" id="PTHR12710:SF0">
    <property type="entry name" value="NUCLEAR PROTEIN LOCALIZATION PROTEIN 4 HOMOLOG"/>
    <property type="match status" value="1"/>
</dbReference>
<dbReference type="InterPro" id="IPR000626">
    <property type="entry name" value="Ubiquitin-like_dom"/>
</dbReference>
<dbReference type="GO" id="GO:0005634">
    <property type="term" value="C:nucleus"/>
    <property type="evidence" value="ECO:0007669"/>
    <property type="project" value="TreeGrafter"/>
</dbReference>
<dbReference type="GO" id="GO:0031625">
    <property type="term" value="F:ubiquitin protein ligase binding"/>
    <property type="evidence" value="ECO:0007669"/>
    <property type="project" value="TreeGrafter"/>
</dbReference>
<dbReference type="InterPro" id="IPR016563">
    <property type="entry name" value="Npl4"/>
</dbReference>
<dbReference type="Proteomes" id="UP000541444">
    <property type="component" value="Unassembled WGS sequence"/>
</dbReference>
<keyword evidence="8" id="KW-1185">Reference proteome</keyword>
<dbReference type="PANTHER" id="PTHR12710">
    <property type="entry name" value="NUCLEAR PROTEIN LOCALIZATION 4"/>
    <property type="match status" value="1"/>
</dbReference>
<dbReference type="InterPro" id="IPR029071">
    <property type="entry name" value="Ubiquitin-like_domsf"/>
</dbReference>
<evidence type="ECO:0000313" key="8">
    <source>
        <dbReference type="Proteomes" id="UP000541444"/>
    </source>
</evidence>
<dbReference type="PROSITE" id="PS50053">
    <property type="entry name" value="UBIQUITIN_2"/>
    <property type="match status" value="1"/>
</dbReference>
<evidence type="ECO:0000259" key="6">
    <source>
        <dbReference type="PROSITE" id="PS50053"/>
    </source>
</evidence>
<comment type="pathway">
    <text evidence="5">Protein degradation; proteasomal ubiquitin-dependent pathway.</text>
</comment>
<keyword evidence="3" id="KW-0833">Ubl conjugation pathway</keyword>
<name>A0A7J7PAZ2_9MAGN</name>
<dbReference type="OrthoDB" id="10251089at2759"/>
<dbReference type="Gene3D" id="3.10.20.90">
    <property type="entry name" value="Phosphatidylinositol 3-kinase Catalytic Subunit, Chain A, domain 1"/>
    <property type="match status" value="1"/>
</dbReference>
<dbReference type="SUPFAM" id="SSF54236">
    <property type="entry name" value="Ubiquitin-like"/>
    <property type="match status" value="1"/>
</dbReference>
<evidence type="ECO:0000313" key="7">
    <source>
        <dbReference type="EMBL" id="KAF6176599.1"/>
    </source>
</evidence>
<dbReference type="Pfam" id="PF11543">
    <property type="entry name" value="UN_NPL4"/>
    <property type="match status" value="1"/>
</dbReference>
<dbReference type="CDD" id="cd17055">
    <property type="entry name" value="Ubl_AtNPL4_like"/>
    <property type="match status" value="1"/>
</dbReference>
<accession>A0A7J7PAZ2</accession>
<sequence>MMIIRVRSRDGLERVTTYNPVITVFDLKTVIEEQLNVPIYNQALSLNQNLLLSKTLEDMYRFADMSNLFTPISSLGISHGSMIFLAYVGERLVAGPLIYPAGSFGQKMTVDDLVAKERMRVVEQEKPHYEPVLFCQDDPNIFENYVNSLASIVQGRVHL</sequence>
<evidence type="ECO:0000256" key="1">
    <source>
        <dbReference type="ARBA" id="ARBA00011025"/>
    </source>
</evidence>
<dbReference type="FunFam" id="3.10.20.90:FF:000331">
    <property type="entry name" value="NPL4-like protein 1"/>
    <property type="match status" value="1"/>
</dbReference>
<evidence type="ECO:0000256" key="3">
    <source>
        <dbReference type="ARBA" id="ARBA00022786"/>
    </source>
</evidence>
<dbReference type="GO" id="GO:0043130">
    <property type="term" value="F:ubiquitin binding"/>
    <property type="evidence" value="ECO:0007669"/>
    <property type="project" value="TreeGrafter"/>
</dbReference>
<comment type="caution">
    <text evidence="7">The sequence shown here is derived from an EMBL/GenBank/DDBJ whole genome shotgun (WGS) entry which is preliminary data.</text>
</comment>
<dbReference type="InterPro" id="IPR024682">
    <property type="entry name" value="Npl4_Ub-like_dom"/>
</dbReference>
<dbReference type="GO" id="GO:0006511">
    <property type="term" value="P:ubiquitin-dependent protein catabolic process"/>
    <property type="evidence" value="ECO:0007669"/>
    <property type="project" value="InterPro"/>
</dbReference>
<gene>
    <name evidence="7" type="ORF">GIB67_034461</name>
</gene>
<organism evidence="7 8">
    <name type="scientific">Kingdonia uniflora</name>
    <dbReference type="NCBI Taxonomy" id="39325"/>
    <lineage>
        <taxon>Eukaryota</taxon>
        <taxon>Viridiplantae</taxon>
        <taxon>Streptophyta</taxon>
        <taxon>Embryophyta</taxon>
        <taxon>Tracheophyta</taxon>
        <taxon>Spermatophyta</taxon>
        <taxon>Magnoliopsida</taxon>
        <taxon>Ranunculales</taxon>
        <taxon>Circaeasteraceae</taxon>
        <taxon>Kingdonia</taxon>
    </lineage>
</organism>